<feature type="transmembrane region" description="Helical" evidence="12">
    <location>
        <begin position="266"/>
        <end position="285"/>
    </location>
</feature>
<proteinExistence type="predicted"/>
<dbReference type="Ensembl" id="ENSSFOT00015056430.1">
    <property type="protein sequence ID" value="ENSSFOP00015069075.1"/>
    <property type="gene ID" value="ENSSFOG00015033169.1"/>
</dbReference>
<dbReference type="GO" id="GO:0005886">
    <property type="term" value="C:plasma membrane"/>
    <property type="evidence" value="ECO:0007669"/>
    <property type="project" value="UniProtKB-SubCell"/>
</dbReference>
<evidence type="ECO:0000256" key="10">
    <source>
        <dbReference type="ARBA" id="ARBA00023170"/>
    </source>
</evidence>
<keyword evidence="9" id="KW-1015">Disulfide bond</keyword>
<dbReference type="PANTHER" id="PTHR24231">
    <property type="entry name" value="PURINOCEPTOR-RELATED G-PROTEIN COUPLED RECEPTOR"/>
    <property type="match status" value="1"/>
</dbReference>
<dbReference type="PRINTS" id="PR00237">
    <property type="entry name" value="GPCRRHODOPSN"/>
</dbReference>
<dbReference type="RefSeq" id="XP_018619759.1">
    <property type="nucleotide sequence ID" value="XM_018764243.2"/>
</dbReference>
<evidence type="ECO:0000313" key="15">
    <source>
        <dbReference type="Proteomes" id="UP000694397"/>
    </source>
</evidence>
<dbReference type="CTD" id="563111"/>
<evidence type="ECO:0000256" key="3">
    <source>
        <dbReference type="ARBA" id="ARBA00022692"/>
    </source>
</evidence>
<dbReference type="PANTHER" id="PTHR24231:SF48">
    <property type="entry name" value="G-PROTEIN COUPLED RECEPTORS FAMILY 1 PROFILE DOMAIN-CONTAINING PROTEIN"/>
    <property type="match status" value="1"/>
</dbReference>
<feature type="domain" description="G-protein coupled receptors family 1 profile" evidence="13">
    <location>
        <begin position="72"/>
        <end position="334"/>
    </location>
</feature>
<keyword evidence="8 12" id="KW-0472">Membrane</keyword>
<sequence length="380" mass="43431">MDKEQEHWDAAWLFRSVQPRLAALQSASQKGIKLNVSNMGQESVQCNCSIDTFRRDFYPTCYLLIFVVGLVGNAFSFYYFVAMYRKMRSFTSMTLYLVNLLVSDFMLVCSLPFRASYYLTDTWVFGDAVCRIMSYVFYINMYSSIFFLTALSVMRYLAVTRPYRYVYLQKSRGAWAVCLFIWLFVSLASIPLLKEGSHQVGKDNVKCLELNIKNAKTIITLNYITVGLGFVLPFAVISFCYIFVVYSLVRPREVQGNKRPNYKKSCALVVIVLGIFLICFLPYHVVRTLFLQAEQECSVNSSPELCHRVTWLRRAAVVTLGLAAGNSCLDPLLYFFAGGNFWNFCRKEVAKLSKSKRNSAAANLPIAELRELSVKAEGMY</sequence>
<reference evidence="14" key="3">
    <citation type="submission" date="2025-09" db="UniProtKB">
        <authorList>
            <consortium name="Ensembl"/>
        </authorList>
    </citation>
    <scope>IDENTIFICATION</scope>
</reference>
<dbReference type="FunFam" id="1.20.1070.10:FF:000017">
    <property type="entry name" value="lysophosphatidic acid receptor 4"/>
    <property type="match status" value="1"/>
</dbReference>
<accession>A0A8C9W5F4</accession>
<keyword evidence="10" id="KW-0675">Receptor</keyword>
<dbReference type="InterPro" id="IPR017452">
    <property type="entry name" value="GPCR_Rhodpsn_7TM"/>
</dbReference>
<evidence type="ECO:0000256" key="7">
    <source>
        <dbReference type="ARBA" id="ARBA00023130"/>
    </source>
</evidence>
<dbReference type="GO" id="GO:0004930">
    <property type="term" value="F:G protein-coupled receptor activity"/>
    <property type="evidence" value="ECO:0007669"/>
    <property type="project" value="UniProtKB-KW"/>
</dbReference>
<dbReference type="KEGG" id="sfm:108941506"/>
<feature type="transmembrane region" description="Helical" evidence="12">
    <location>
        <begin position="135"/>
        <end position="153"/>
    </location>
</feature>
<keyword evidence="2" id="KW-1003">Cell membrane</keyword>
<evidence type="ECO:0000256" key="1">
    <source>
        <dbReference type="ARBA" id="ARBA00004651"/>
    </source>
</evidence>
<keyword evidence="15" id="KW-1185">Reference proteome</keyword>
<reference evidence="14 15" key="1">
    <citation type="submission" date="2019-04" db="EMBL/GenBank/DDBJ databases">
        <authorList>
            <consortium name="Wellcome Sanger Institute Data Sharing"/>
        </authorList>
    </citation>
    <scope>NUCLEOTIDE SEQUENCE [LARGE SCALE GENOMIC DNA]</scope>
</reference>
<keyword evidence="5 12" id="KW-1133">Transmembrane helix</keyword>
<keyword evidence="11" id="KW-0807">Transducer</keyword>
<evidence type="ECO:0000256" key="12">
    <source>
        <dbReference type="SAM" id="Phobius"/>
    </source>
</evidence>
<dbReference type="InterPro" id="IPR000276">
    <property type="entry name" value="GPCR_Rhodpsn"/>
</dbReference>
<feature type="transmembrane region" description="Helical" evidence="12">
    <location>
        <begin position="174"/>
        <end position="193"/>
    </location>
</feature>
<evidence type="ECO:0000256" key="11">
    <source>
        <dbReference type="ARBA" id="ARBA00023224"/>
    </source>
</evidence>
<dbReference type="GeneTree" id="ENSGT00990000203527"/>
<keyword evidence="6" id="KW-0297">G-protein coupled receptor</keyword>
<dbReference type="AlphaFoldDB" id="A0A8C9W5F4"/>
<dbReference type="OrthoDB" id="9990906at2759"/>
<dbReference type="Gene3D" id="1.20.1070.10">
    <property type="entry name" value="Rhodopsin 7-helix transmembrane proteins"/>
    <property type="match status" value="1"/>
</dbReference>
<evidence type="ECO:0000256" key="6">
    <source>
        <dbReference type="ARBA" id="ARBA00023040"/>
    </source>
</evidence>
<comment type="subcellular location">
    <subcellularLocation>
        <location evidence="1">Cell membrane</location>
        <topology evidence="1">Multi-pass membrane protein</topology>
    </subcellularLocation>
</comment>
<dbReference type="PROSITE" id="PS50262">
    <property type="entry name" value="G_PROTEIN_RECEP_F1_2"/>
    <property type="match status" value="1"/>
</dbReference>
<dbReference type="SUPFAM" id="SSF81321">
    <property type="entry name" value="Family A G protein-coupled receptor-like"/>
    <property type="match status" value="1"/>
</dbReference>
<evidence type="ECO:0000256" key="2">
    <source>
        <dbReference type="ARBA" id="ARBA00022475"/>
    </source>
</evidence>
<feature type="transmembrane region" description="Helical" evidence="12">
    <location>
        <begin position="93"/>
        <end position="115"/>
    </location>
</feature>
<evidence type="ECO:0000256" key="4">
    <source>
        <dbReference type="ARBA" id="ARBA00022859"/>
    </source>
</evidence>
<keyword evidence="4" id="KW-0391">Immunity</keyword>
<dbReference type="GeneID" id="108941506"/>
<feature type="transmembrane region" description="Helical" evidence="12">
    <location>
        <begin position="62"/>
        <end position="81"/>
    </location>
</feature>
<evidence type="ECO:0000259" key="13">
    <source>
        <dbReference type="PROSITE" id="PS50262"/>
    </source>
</evidence>
<protein>
    <submittedName>
        <fullName evidence="14">Cysteinyl leukotriene receptor 2-like</fullName>
    </submittedName>
</protein>
<evidence type="ECO:0000256" key="8">
    <source>
        <dbReference type="ARBA" id="ARBA00023136"/>
    </source>
</evidence>
<dbReference type="Proteomes" id="UP000694397">
    <property type="component" value="Chromosome 10"/>
</dbReference>
<dbReference type="GO" id="GO:0002250">
    <property type="term" value="P:adaptive immune response"/>
    <property type="evidence" value="ECO:0007669"/>
    <property type="project" value="UniProtKB-KW"/>
</dbReference>
<reference evidence="14" key="2">
    <citation type="submission" date="2025-08" db="UniProtKB">
        <authorList>
            <consortium name="Ensembl"/>
        </authorList>
    </citation>
    <scope>IDENTIFICATION</scope>
</reference>
<keyword evidence="3 12" id="KW-0812">Transmembrane</keyword>
<feature type="transmembrane region" description="Helical" evidence="12">
    <location>
        <begin position="223"/>
        <end position="246"/>
    </location>
</feature>
<gene>
    <name evidence="14" type="primary">cysltr2b</name>
</gene>
<keyword evidence="7" id="KW-1064">Adaptive immunity</keyword>
<evidence type="ECO:0000256" key="9">
    <source>
        <dbReference type="ARBA" id="ARBA00023157"/>
    </source>
</evidence>
<evidence type="ECO:0000256" key="5">
    <source>
        <dbReference type="ARBA" id="ARBA00022989"/>
    </source>
</evidence>
<dbReference type="PRINTS" id="PR01157">
    <property type="entry name" value="P2YPURNOCPTR"/>
</dbReference>
<organism evidence="14 15">
    <name type="scientific">Scleropages formosus</name>
    <name type="common">Asian bonytongue</name>
    <name type="synonym">Osteoglossum formosum</name>
    <dbReference type="NCBI Taxonomy" id="113540"/>
    <lineage>
        <taxon>Eukaryota</taxon>
        <taxon>Metazoa</taxon>
        <taxon>Chordata</taxon>
        <taxon>Craniata</taxon>
        <taxon>Vertebrata</taxon>
        <taxon>Euteleostomi</taxon>
        <taxon>Actinopterygii</taxon>
        <taxon>Neopterygii</taxon>
        <taxon>Teleostei</taxon>
        <taxon>Osteoglossocephala</taxon>
        <taxon>Osteoglossomorpha</taxon>
        <taxon>Osteoglossiformes</taxon>
        <taxon>Osteoglossidae</taxon>
        <taxon>Scleropages</taxon>
    </lineage>
</organism>
<name>A0A8C9W5F4_SCLFO</name>
<dbReference type="Pfam" id="PF00001">
    <property type="entry name" value="7tm_1"/>
    <property type="match status" value="1"/>
</dbReference>
<evidence type="ECO:0000313" key="14">
    <source>
        <dbReference type="Ensembl" id="ENSSFOP00015069075.1"/>
    </source>
</evidence>